<comment type="function">
    <text evidence="7">Part of the MsrPQ system that repairs oxidized periplasmic proteins containing methionine sulfoxide residues (Met-O), using respiratory chain electrons. Thus protects these proteins from oxidative-stress damage caused by reactive species of oxygen and chlorine generated by the host defense mechanisms. MsrPQ is essential for the maintenance of envelope integrity under bleach stress, rescuing a wide series of structurally unrelated periplasmic proteins from methionine oxidation. MsrQ provides electrons for reduction to the reductase catalytic subunit MsrP, using the quinone pool of the respiratory chain.</text>
</comment>
<comment type="subcellular location">
    <subcellularLocation>
        <location evidence="7">Cell membrane</location>
        <topology evidence="7">Multi-pass membrane protein</topology>
    </subcellularLocation>
    <subcellularLocation>
        <location evidence="1">Membrane</location>
        <topology evidence="1">Multi-pass membrane protein</topology>
    </subcellularLocation>
</comment>
<keyword evidence="7" id="KW-0285">Flavoprotein</keyword>
<comment type="similarity">
    <text evidence="7">Belongs to the MsrQ family.</text>
</comment>
<feature type="domain" description="Ferric oxidoreductase" evidence="9">
    <location>
        <begin position="106"/>
        <end position="218"/>
    </location>
</feature>
<dbReference type="HAMAP" id="MF_01207">
    <property type="entry name" value="MsrQ"/>
    <property type="match status" value="1"/>
</dbReference>
<keyword evidence="7" id="KW-0249">Electron transport</keyword>
<evidence type="ECO:0000256" key="5">
    <source>
        <dbReference type="ARBA" id="ARBA00023004"/>
    </source>
</evidence>
<evidence type="ECO:0000256" key="1">
    <source>
        <dbReference type="ARBA" id="ARBA00004141"/>
    </source>
</evidence>
<dbReference type="GO" id="GO:0020037">
    <property type="term" value="F:heme binding"/>
    <property type="evidence" value="ECO:0007669"/>
    <property type="project" value="UniProtKB-UniRule"/>
</dbReference>
<dbReference type="InterPro" id="IPR022837">
    <property type="entry name" value="MsrQ-like"/>
</dbReference>
<feature type="transmembrane region" description="Helical" evidence="7">
    <location>
        <begin position="176"/>
        <end position="196"/>
    </location>
</feature>
<evidence type="ECO:0000256" key="2">
    <source>
        <dbReference type="ARBA" id="ARBA00022448"/>
    </source>
</evidence>
<evidence type="ECO:0000256" key="6">
    <source>
        <dbReference type="ARBA" id="ARBA00023136"/>
    </source>
</evidence>
<proteinExistence type="inferred from homology"/>
<keyword evidence="7" id="KW-0288">FMN</keyword>
<keyword evidence="7" id="KW-0479">Metal-binding</keyword>
<keyword evidence="7" id="KW-1003">Cell membrane</keyword>
<feature type="transmembrane region" description="Helical" evidence="7">
    <location>
        <begin position="67"/>
        <end position="86"/>
    </location>
</feature>
<dbReference type="AlphaFoldDB" id="A0A225MYI2"/>
<comment type="caution">
    <text evidence="10">The sequence shown here is derived from an EMBL/GenBank/DDBJ whole genome shotgun (WGS) entry which is preliminary data.</text>
</comment>
<protein>
    <recommendedName>
        <fullName evidence="7">Protein-methionine-sulfoxide reductase heme-binding subunit MsrQ</fullName>
    </recommendedName>
    <alternativeName>
        <fullName evidence="7">Flavocytochrome MsrQ</fullName>
    </alternativeName>
</protein>
<evidence type="ECO:0000256" key="3">
    <source>
        <dbReference type="ARBA" id="ARBA00022692"/>
    </source>
</evidence>
<keyword evidence="2 7" id="KW-0813">Transport</keyword>
<evidence type="ECO:0000256" key="7">
    <source>
        <dbReference type="HAMAP-Rule" id="MF_01207"/>
    </source>
</evidence>
<comment type="cofactor">
    <cofactor evidence="7">
        <name>heme b</name>
        <dbReference type="ChEBI" id="CHEBI:60344"/>
    </cofactor>
    <text evidence="7">Binds 1 heme b (iron(II)-protoporphyrin IX) group per subunit.</text>
</comment>
<dbReference type="PANTHER" id="PTHR36964:SF1">
    <property type="entry name" value="PROTEIN-METHIONINE-SULFOXIDE REDUCTASE HEME-BINDING SUBUNIT MSRQ"/>
    <property type="match status" value="1"/>
</dbReference>
<evidence type="ECO:0000256" key="4">
    <source>
        <dbReference type="ARBA" id="ARBA00022989"/>
    </source>
</evidence>
<keyword evidence="11" id="KW-1185">Reference proteome</keyword>
<dbReference type="Proteomes" id="UP000214603">
    <property type="component" value="Unassembled WGS sequence"/>
</dbReference>
<dbReference type="GO" id="GO:0009055">
    <property type="term" value="F:electron transfer activity"/>
    <property type="evidence" value="ECO:0007669"/>
    <property type="project" value="UniProtKB-UniRule"/>
</dbReference>
<name>A0A225MYI2_9BURK</name>
<dbReference type="Pfam" id="PF01794">
    <property type="entry name" value="Ferric_reduct"/>
    <property type="match status" value="1"/>
</dbReference>
<dbReference type="GO" id="GO:0010181">
    <property type="term" value="F:FMN binding"/>
    <property type="evidence" value="ECO:0007669"/>
    <property type="project" value="UniProtKB-UniRule"/>
</dbReference>
<dbReference type="GO" id="GO:0030091">
    <property type="term" value="P:protein repair"/>
    <property type="evidence" value="ECO:0007669"/>
    <property type="project" value="UniProtKB-UniRule"/>
</dbReference>
<feature type="transmembrane region" description="Helical" evidence="7">
    <location>
        <begin position="106"/>
        <end position="126"/>
    </location>
</feature>
<dbReference type="EMBL" id="NJIH01000002">
    <property type="protein sequence ID" value="OWT65583.1"/>
    <property type="molecule type" value="Genomic_DNA"/>
</dbReference>
<dbReference type="GO" id="GO:0016679">
    <property type="term" value="F:oxidoreductase activity, acting on diphenols and related substances as donors"/>
    <property type="evidence" value="ECO:0007669"/>
    <property type="project" value="TreeGrafter"/>
</dbReference>
<keyword evidence="6 7" id="KW-0472">Membrane</keyword>
<feature type="transmembrane region" description="Helical" evidence="7">
    <location>
        <begin position="203"/>
        <end position="222"/>
    </location>
</feature>
<organism evidence="10 11">
    <name type="scientific">Candidimonas nitroreducens</name>
    <dbReference type="NCBI Taxonomy" id="683354"/>
    <lineage>
        <taxon>Bacteria</taxon>
        <taxon>Pseudomonadati</taxon>
        <taxon>Pseudomonadota</taxon>
        <taxon>Betaproteobacteria</taxon>
        <taxon>Burkholderiales</taxon>
        <taxon>Alcaligenaceae</taxon>
        <taxon>Candidimonas</taxon>
    </lineage>
</organism>
<keyword evidence="3 7" id="KW-0812">Transmembrane</keyword>
<dbReference type="PANTHER" id="PTHR36964">
    <property type="entry name" value="PROTEIN-METHIONINE-SULFOXIDE REDUCTASE HEME-BINDING SUBUNIT MSRQ"/>
    <property type="match status" value="1"/>
</dbReference>
<comment type="cofactor">
    <cofactor evidence="7">
        <name>FMN</name>
        <dbReference type="ChEBI" id="CHEBI:58210"/>
    </cofactor>
    <text evidence="7">Binds 1 FMN per subunit.</text>
</comment>
<sequence length="259" mass="29559">MPHASRHNSSTATPSLWPDSTRAWTCAVISRNSCVVESRDRKSDSGRQGQPPIGVPQRRSKSGYAHYALSLCVHLFGLFPLARWLVLGYLGGLTANPQEFLIRSSGTWALALLWATLAVTPIRRLSGWAGLVRHRRKLGLYAFFYTVLHVIAWALWDRGGVPASMWADLWLRDFIGIGALAVLCLVPLAVTSTHGWMRRLGRWWTYLHWLVYPAAILSVWHFDWMRAGKNDFFEPHLYAWALAVLLGVRIVWWARQHHR</sequence>
<evidence type="ECO:0000313" key="10">
    <source>
        <dbReference type="EMBL" id="OWT65583.1"/>
    </source>
</evidence>
<feature type="transmembrane region" description="Helical" evidence="7">
    <location>
        <begin position="237"/>
        <end position="254"/>
    </location>
</feature>
<evidence type="ECO:0000256" key="8">
    <source>
        <dbReference type="SAM" id="MobiDB-lite"/>
    </source>
</evidence>
<reference evidence="11" key="1">
    <citation type="submission" date="2017-06" db="EMBL/GenBank/DDBJ databases">
        <title>Herbaspirillum phytohormonus sp. nov., isolated from the root nodule of Robinia pseudoacacia in lead-zinc mine.</title>
        <authorList>
            <person name="Fan M."/>
            <person name="Lin Y."/>
        </authorList>
    </citation>
    <scope>NUCLEOTIDE SEQUENCE [LARGE SCALE GENOMIC DNA]</scope>
    <source>
        <strain evidence="11">SC-089</strain>
    </source>
</reference>
<dbReference type="InterPro" id="IPR013130">
    <property type="entry name" value="Fe3_Rdtase_TM_dom"/>
</dbReference>
<keyword evidence="7" id="KW-0349">Heme</keyword>
<accession>A0A225MYI2</accession>
<feature type="region of interest" description="Disordered" evidence="8">
    <location>
        <begin position="39"/>
        <end position="59"/>
    </location>
</feature>
<feature type="transmembrane region" description="Helical" evidence="7">
    <location>
        <begin position="138"/>
        <end position="156"/>
    </location>
</feature>
<keyword evidence="4 7" id="KW-1133">Transmembrane helix</keyword>
<dbReference type="GO" id="GO:0046872">
    <property type="term" value="F:metal ion binding"/>
    <property type="evidence" value="ECO:0007669"/>
    <property type="project" value="UniProtKB-KW"/>
</dbReference>
<evidence type="ECO:0000313" key="11">
    <source>
        <dbReference type="Proteomes" id="UP000214603"/>
    </source>
</evidence>
<dbReference type="GO" id="GO:0005886">
    <property type="term" value="C:plasma membrane"/>
    <property type="evidence" value="ECO:0007669"/>
    <property type="project" value="UniProtKB-SubCell"/>
</dbReference>
<comment type="subunit">
    <text evidence="7">Heterodimer of a catalytic subunit (MsrP) and a heme-binding subunit (MsrQ).</text>
</comment>
<gene>
    <name evidence="7" type="primary">msrQ</name>
    <name evidence="10" type="ORF">CEY11_02230</name>
</gene>
<evidence type="ECO:0000259" key="9">
    <source>
        <dbReference type="Pfam" id="PF01794"/>
    </source>
</evidence>
<keyword evidence="5 7" id="KW-0408">Iron</keyword>